<gene>
    <name evidence="1" type="ORF">AOQ84DRAFT_260692</name>
</gene>
<evidence type="ECO:0000313" key="1">
    <source>
        <dbReference type="EMBL" id="OCL14315.1"/>
    </source>
</evidence>
<reference evidence="1 2" key="1">
    <citation type="journal article" date="2016" name="Nat. Commun.">
        <title>Ectomycorrhizal ecology is imprinted in the genome of the dominant symbiotic fungus Cenococcum geophilum.</title>
        <authorList>
            <consortium name="DOE Joint Genome Institute"/>
            <person name="Peter M."/>
            <person name="Kohler A."/>
            <person name="Ohm R.A."/>
            <person name="Kuo A."/>
            <person name="Krutzmann J."/>
            <person name="Morin E."/>
            <person name="Arend M."/>
            <person name="Barry K.W."/>
            <person name="Binder M."/>
            <person name="Choi C."/>
            <person name="Clum A."/>
            <person name="Copeland A."/>
            <person name="Grisel N."/>
            <person name="Haridas S."/>
            <person name="Kipfer T."/>
            <person name="LaButti K."/>
            <person name="Lindquist E."/>
            <person name="Lipzen A."/>
            <person name="Maire R."/>
            <person name="Meier B."/>
            <person name="Mihaltcheva S."/>
            <person name="Molinier V."/>
            <person name="Murat C."/>
            <person name="Poggeler S."/>
            <person name="Quandt C.A."/>
            <person name="Sperisen C."/>
            <person name="Tritt A."/>
            <person name="Tisserant E."/>
            <person name="Crous P.W."/>
            <person name="Henrissat B."/>
            <person name="Nehls U."/>
            <person name="Egli S."/>
            <person name="Spatafora J.W."/>
            <person name="Grigoriev I.V."/>
            <person name="Martin F.M."/>
        </authorList>
    </citation>
    <scope>NUCLEOTIDE SEQUENCE [LARGE SCALE GENOMIC DNA]</scope>
    <source>
        <strain evidence="1 2">CBS 207.34</strain>
    </source>
</reference>
<dbReference type="EMBL" id="KV748588">
    <property type="protein sequence ID" value="OCL14315.1"/>
    <property type="molecule type" value="Genomic_DNA"/>
</dbReference>
<feature type="non-terminal residue" evidence="1">
    <location>
        <position position="263"/>
    </location>
</feature>
<evidence type="ECO:0000313" key="2">
    <source>
        <dbReference type="Proteomes" id="UP000250140"/>
    </source>
</evidence>
<dbReference type="OrthoDB" id="271448at2759"/>
<proteinExistence type="predicted"/>
<keyword evidence="2" id="KW-1185">Reference proteome</keyword>
<accession>A0A8E2JYH7</accession>
<protein>
    <submittedName>
        <fullName evidence="1">Uncharacterized protein</fullName>
    </submittedName>
</protein>
<organism evidence="1 2">
    <name type="scientific">Glonium stellatum</name>
    <dbReference type="NCBI Taxonomy" id="574774"/>
    <lineage>
        <taxon>Eukaryota</taxon>
        <taxon>Fungi</taxon>
        <taxon>Dikarya</taxon>
        <taxon>Ascomycota</taxon>
        <taxon>Pezizomycotina</taxon>
        <taxon>Dothideomycetes</taxon>
        <taxon>Pleosporomycetidae</taxon>
        <taxon>Gloniales</taxon>
        <taxon>Gloniaceae</taxon>
        <taxon>Glonium</taxon>
    </lineage>
</organism>
<sequence length="263" mass="30014">MDIPPGMAMAPLTEDDLADFIFNYFKAEYAPIRSFFSTANAEPRTPQRWSSMGHELQPLIIRPANAQAQKDLESLDTFLRQWNLDATFVRGIVVRFAKYELHDRLEKKLYESSRVDLMVRKALKEKHVIDSLWPAAAKKPYDRVQQGNKVRGWYNDMFAKYFRYLHSVDDYKLRPEIESRIQRSAQLMLVPHVDHLIFGSIEPILPIAAKGVLHARSASSPSSSSAAAFAHSTVRPDARADRFEIRFDAPPSAALAETHTRTV</sequence>
<dbReference type="AlphaFoldDB" id="A0A8E2JYH7"/>
<dbReference type="Proteomes" id="UP000250140">
    <property type="component" value="Unassembled WGS sequence"/>
</dbReference>
<name>A0A8E2JYH7_9PEZI</name>